<feature type="transmembrane region" description="Helical" evidence="5">
    <location>
        <begin position="381"/>
        <end position="407"/>
    </location>
</feature>
<protein>
    <submittedName>
        <fullName evidence="7">SulP family sulfate permease</fullName>
    </submittedName>
</protein>
<feature type="transmembrane region" description="Helical" evidence="5">
    <location>
        <begin position="201"/>
        <end position="222"/>
    </location>
</feature>
<feature type="transmembrane region" description="Helical" evidence="5">
    <location>
        <begin position="163"/>
        <end position="189"/>
    </location>
</feature>
<dbReference type="Proteomes" id="UP000767854">
    <property type="component" value="Unassembled WGS sequence"/>
</dbReference>
<dbReference type="SUPFAM" id="SSF52091">
    <property type="entry name" value="SpoIIaa-like"/>
    <property type="match status" value="1"/>
</dbReference>
<proteinExistence type="predicted"/>
<dbReference type="PANTHER" id="PTHR11814">
    <property type="entry name" value="SULFATE TRANSPORTER"/>
    <property type="match status" value="1"/>
</dbReference>
<dbReference type="CDD" id="cd07042">
    <property type="entry name" value="STAS_SulP_like_sulfate_transporter"/>
    <property type="match status" value="1"/>
</dbReference>
<dbReference type="InterPro" id="IPR011547">
    <property type="entry name" value="SLC26A/SulP_dom"/>
</dbReference>
<evidence type="ECO:0000256" key="1">
    <source>
        <dbReference type="ARBA" id="ARBA00004141"/>
    </source>
</evidence>
<evidence type="ECO:0000256" key="5">
    <source>
        <dbReference type="SAM" id="Phobius"/>
    </source>
</evidence>
<keyword evidence="4 5" id="KW-0472">Membrane</keyword>
<feature type="transmembrane region" description="Helical" evidence="5">
    <location>
        <begin position="20"/>
        <end position="41"/>
    </location>
</feature>
<dbReference type="Pfam" id="PF01740">
    <property type="entry name" value="STAS"/>
    <property type="match status" value="1"/>
</dbReference>
<dbReference type="EMBL" id="JAFBDT010000003">
    <property type="protein sequence ID" value="MBM7561179.1"/>
    <property type="molecule type" value="Genomic_DNA"/>
</dbReference>
<evidence type="ECO:0000313" key="7">
    <source>
        <dbReference type="EMBL" id="MBM7561179.1"/>
    </source>
</evidence>
<feature type="domain" description="STAS" evidence="6">
    <location>
        <begin position="444"/>
        <end position="545"/>
    </location>
</feature>
<comment type="subcellular location">
    <subcellularLocation>
        <location evidence="1">Membrane</location>
        <topology evidence="1">Multi-pass membrane protein</topology>
    </subcellularLocation>
</comment>
<sequence>MSKMQPKIISTLKAYSKDQFFKDLTAGLIVAIIALPLSIALAISSGVTPEKGLYTAIIAGFFVSLLGGSRVQIGGPTGAFMVIVYGIVAEFGVAGLTIATIMAGIIMVLMGFLKLGAVIKYIPHPITTGFTSGIALVIFSSQIKDFLGLKIGEVPAAFIEKWAVYLKGIGTFDPMTLAVGGLALGIILLWPKVNRKIPGALIALIVTSALVKILNLDIATIGSKFGEISSALPKLTVPEFDLVYIQMLLPAAFTIAILGSIESLLSAVVSDGMIGGKHRSNMELVGQGVANIMSGLFGGIPATGAIARTVANVKNGGRTPVAGIVHSIALLLILVVFMPLAKMIPLTALAAILIVVAYNMSEWREFKSLLKSPKSDVLVLLITFFLTVLVDLVVAIEVGMVLAAFLFMKRMSEATQVNIEDFDASEEKDGVPVEVHRFDSVDLIKVYEINGPFFFGAADKFISALGELGEKTDILVIRMRHVPIMDATALHGFKRMIEICQRQKTKLIISGIQDQPYKVLEKAGLIDVIGEDHFFTSAVEAVDYANKSVKAHKSGIDSRVL</sequence>
<dbReference type="Gene3D" id="3.30.750.24">
    <property type="entry name" value="STAS domain"/>
    <property type="match status" value="1"/>
</dbReference>
<feature type="transmembrane region" description="Helical" evidence="5">
    <location>
        <begin position="53"/>
        <end position="73"/>
    </location>
</feature>
<organism evidence="7 8">
    <name type="scientific">Fusibacter tunisiensis</name>
    <dbReference type="NCBI Taxonomy" id="1008308"/>
    <lineage>
        <taxon>Bacteria</taxon>
        <taxon>Bacillati</taxon>
        <taxon>Bacillota</taxon>
        <taxon>Clostridia</taxon>
        <taxon>Eubacteriales</taxon>
        <taxon>Eubacteriales Family XII. Incertae Sedis</taxon>
        <taxon>Fusibacter</taxon>
    </lineage>
</organism>
<evidence type="ECO:0000256" key="3">
    <source>
        <dbReference type="ARBA" id="ARBA00022989"/>
    </source>
</evidence>
<feature type="transmembrane region" description="Helical" evidence="5">
    <location>
        <begin position="121"/>
        <end position="143"/>
    </location>
</feature>
<comment type="caution">
    <text evidence="7">The sequence shown here is derived from an EMBL/GenBank/DDBJ whole genome shotgun (WGS) entry which is preliminary data.</text>
</comment>
<evidence type="ECO:0000259" key="6">
    <source>
        <dbReference type="PROSITE" id="PS50801"/>
    </source>
</evidence>
<evidence type="ECO:0000256" key="4">
    <source>
        <dbReference type="ARBA" id="ARBA00023136"/>
    </source>
</evidence>
<evidence type="ECO:0000256" key="2">
    <source>
        <dbReference type="ARBA" id="ARBA00022692"/>
    </source>
</evidence>
<dbReference type="PROSITE" id="PS50801">
    <property type="entry name" value="STAS"/>
    <property type="match status" value="1"/>
</dbReference>
<reference evidence="7 8" key="1">
    <citation type="submission" date="2021-01" db="EMBL/GenBank/DDBJ databases">
        <title>Genomic Encyclopedia of Type Strains, Phase IV (KMG-IV): sequencing the most valuable type-strain genomes for metagenomic binning, comparative biology and taxonomic classification.</title>
        <authorList>
            <person name="Goeker M."/>
        </authorList>
    </citation>
    <scope>NUCLEOTIDE SEQUENCE [LARGE SCALE GENOMIC DNA]</scope>
    <source>
        <strain evidence="7 8">DSM 24436</strain>
    </source>
</reference>
<evidence type="ECO:0000313" key="8">
    <source>
        <dbReference type="Proteomes" id="UP000767854"/>
    </source>
</evidence>
<keyword evidence="2 5" id="KW-0812">Transmembrane</keyword>
<keyword evidence="8" id="KW-1185">Reference proteome</keyword>
<dbReference type="NCBIfam" id="TIGR00815">
    <property type="entry name" value="sulP"/>
    <property type="match status" value="1"/>
</dbReference>
<gene>
    <name evidence="7" type="ORF">JOC49_000696</name>
</gene>
<feature type="transmembrane region" description="Helical" evidence="5">
    <location>
        <begin position="242"/>
        <end position="268"/>
    </location>
</feature>
<feature type="transmembrane region" description="Helical" evidence="5">
    <location>
        <begin position="344"/>
        <end position="361"/>
    </location>
</feature>
<feature type="transmembrane region" description="Helical" evidence="5">
    <location>
        <begin position="79"/>
        <end position="109"/>
    </location>
</feature>
<dbReference type="Pfam" id="PF00916">
    <property type="entry name" value="Sulfate_transp"/>
    <property type="match status" value="1"/>
</dbReference>
<dbReference type="InterPro" id="IPR001902">
    <property type="entry name" value="SLC26A/SulP_fam"/>
</dbReference>
<dbReference type="InterPro" id="IPR002645">
    <property type="entry name" value="STAS_dom"/>
</dbReference>
<feature type="transmembrane region" description="Helical" evidence="5">
    <location>
        <begin position="289"/>
        <end position="307"/>
    </location>
</feature>
<name>A0ABS2MP54_9FIRM</name>
<keyword evidence="3 5" id="KW-1133">Transmembrane helix</keyword>
<accession>A0ABS2MP54</accession>
<dbReference type="InterPro" id="IPR036513">
    <property type="entry name" value="STAS_dom_sf"/>
</dbReference>